<keyword evidence="1" id="KW-0732">Signal</keyword>
<dbReference type="InterPro" id="IPR050473">
    <property type="entry name" value="A2M/Complement_sys"/>
</dbReference>
<dbReference type="PANTHER" id="PTHR11412">
    <property type="entry name" value="MACROGLOBULIN / COMPLEMENT"/>
    <property type="match status" value="1"/>
</dbReference>
<evidence type="ECO:0000256" key="2">
    <source>
        <dbReference type="ARBA" id="ARBA00022966"/>
    </source>
</evidence>
<dbReference type="GO" id="GO:0005615">
    <property type="term" value="C:extracellular space"/>
    <property type="evidence" value="ECO:0007669"/>
    <property type="project" value="InterPro"/>
</dbReference>
<dbReference type="InterPro" id="IPR036595">
    <property type="entry name" value="A-macroglobulin_rcpt-bd_sf"/>
</dbReference>
<protein>
    <recommendedName>
        <fullName evidence="3">Alpha-macroglobulin receptor-binding domain-containing protein</fullName>
    </recommendedName>
</protein>
<dbReference type="SUPFAM" id="SSF48239">
    <property type="entry name" value="Terpenoid cyclases/Protein prenyltransferases"/>
    <property type="match status" value="1"/>
</dbReference>
<evidence type="ECO:0000313" key="5">
    <source>
        <dbReference type="Proteomes" id="UP000694388"/>
    </source>
</evidence>
<dbReference type="SMART" id="SM01361">
    <property type="entry name" value="A2M_recep"/>
    <property type="match status" value="1"/>
</dbReference>
<dbReference type="GeneTree" id="ENSGT00940000155926"/>
<evidence type="ECO:0000313" key="4">
    <source>
        <dbReference type="Ensembl" id="ENSEBUP00000014615.1"/>
    </source>
</evidence>
<sequence>MLTNGIEDVQALAIVTYALTLSGSTRSATALDKLNTFAIQKDGLMYWPKTGQPPTRQQHQSSSSIETAAYALLAHLKLGRKEQGLPIMRWLGQQRNSFGGFTSTQDTVVALEAMSFFAAQVSGGKPNLLVSISTSDMSSPSKFIINENNLLVLHKTEVPVSQQHKTLVVNVQGSGAGVAFIQLNVMYNIIPIPIKHVQEEAYEMNVIMKDNVEVSDHYSITICTSRKDEEKGGMVVMEVYLLSGFSLDDNFEKPRIARLMEVENGKVILYFDEIQEEICITISATRVVPVSQIKSACVIVYEYYHLGYTACYLSVWLLSGQYLLQYK</sequence>
<feature type="domain" description="Alpha-macroglobulin receptor-binding" evidence="3">
    <location>
        <begin position="232"/>
        <end position="312"/>
    </location>
</feature>
<keyword evidence="2" id="KW-0882">Thioester bond</keyword>
<name>A0A8C4QH54_EPTBU</name>
<dbReference type="InterPro" id="IPR011626">
    <property type="entry name" value="Alpha-macroglobulin_TED"/>
</dbReference>
<reference evidence="4" key="2">
    <citation type="submission" date="2025-09" db="UniProtKB">
        <authorList>
            <consortium name="Ensembl"/>
        </authorList>
    </citation>
    <scope>IDENTIFICATION</scope>
</reference>
<evidence type="ECO:0000259" key="3">
    <source>
        <dbReference type="SMART" id="SM01361"/>
    </source>
</evidence>
<dbReference type="Proteomes" id="UP000694388">
    <property type="component" value="Unplaced"/>
</dbReference>
<dbReference type="PANTHER" id="PTHR11412:SF136">
    <property type="entry name" value="CD109 ANTIGEN"/>
    <property type="match status" value="1"/>
</dbReference>
<dbReference type="Gene3D" id="2.60.40.690">
    <property type="entry name" value="Alpha-macroglobulin, receptor-binding domain"/>
    <property type="match status" value="1"/>
</dbReference>
<dbReference type="Ensembl" id="ENSEBUT00000015191.1">
    <property type="protein sequence ID" value="ENSEBUP00000014615.1"/>
    <property type="gene ID" value="ENSEBUG00000009205.1"/>
</dbReference>
<dbReference type="AlphaFoldDB" id="A0A8C4QH54"/>
<dbReference type="InterPro" id="IPR009048">
    <property type="entry name" value="A-macroglobulin_rcpt-bd"/>
</dbReference>
<dbReference type="Gene3D" id="1.50.10.20">
    <property type="match status" value="1"/>
</dbReference>
<keyword evidence="5" id="KW-1185">Reference proteome</keyword>
<accession>A0A8C4QH54</accession>
<dbReference type="SUPFAM" id="SSF49410">
    <property type="entry name" value="Alpha-macroglobulin receptor domain"/>
    <property type="match status" value="1"/>
</dbReference>
<evidence type="ECO:0000256" key="1">
    <source>
        <dbReference type="ARBA" id="ARBA00022729"/>
    </source>
</evidence>
<organism evidence="4 5">
    <name type="scientific">Eptatretus burgeri</name>
    <name type="common">Inshore hagfish</name>
    <dbReference type="NCBI Taxonomy" id="7764"/>
    <lineage>
        <taxon>Eukaryota</taxon>
        <taxon>Metazoa</taxon>
        <taxon>Chordata</taxon>
        <taxon>Craniata</taxon>
        <taxon>Vertebrata</taxon>
        <taxon>Cyclostomata</taxon>
        <taxon>Myxini</taxon>
        <taxon>Myxiniformes</taxon>
        <taxon>Myxinidae</taxon>
        <taxon>Eptatretinae</taxon>
        <taxon>Eptatretus</taxon>
    </lineage>
</organism>
<proteinExistence type="predicted"/>
<dbReference type="Pfam" id="PF07678">
    <property type="entry name" value="TED_complement"/>
    <property type="match status" value="1"/>
</dbReference>
<dbReference type="Pfam" id="PF07677">
    <property type="entry name" value="A2M_recep"/>
    <property type="match status" value="1"/>
</dbReference>
<reference evidence="4" key="1">
    <citation type="submission" date="2025-08" db="UniProtKB">
        <authorList>
            <consortium name="Ensembl"/>
        </authorList>
    </citation>
    <scope>IDENTIFICATION</scope>
</reference>
<dbReference type="Gene3D" id="2.60.120.1540">
    <property type="match status" value="1"/>
</dbReference>
<dbReference type="InterPro" id="IPR008930">
    <property type="entry name" value="Terpenoid_cyclase/PrenylTrfase"/>
</dbReference>